<proteinExistence type="predicted"/>
<reference evidence="1 2" key="1">
    <citation type="submission" date="2019-03" db="EMBL/GenBank/DDBJ databases">
        <title>Diversity of the mouse oral microbiome.</title>
        <authorList>
            <person name="Joseph S."/>
            <person name="Aduse-Opoku J."/>
            <person name="Curtis M."/>
            <person name="Wade W."/>
            <person name="Hashim A."/>
        </authorList>
    </citation>
    <scope>NUCLEOTIDE SEQUENCE [LARGE SCALE GENOMIC DNA]</scope>
    <source>
        <strain evidence="1 2">P11</strain>
    </source>
</reference>
<dbReference type="Proteomes" id="UP000298285">
    <property type="component" value="Unassembled WGS sequence"/>
</dbReference>
<dbReference type="Gene3D" id="1.10.3230.30">
    <property type="entry name" value="Phage gp6-like head-tail connector protein"/>
    <property type="match status" value="1"/>
</dbReference>
<dbReference type="RefSeq" id="WP_135103573.1">
    <property type="nucleotide sequence ID" value="NZ_JADGKW010000001.1"/>
</dbReference>
<dbReference type="AlphaFoldDB" id="A0A4Y9ISA3"/>
<name>A0A4Y9ISA3_9BACT</name>
<dbReference type="EMBL" id="SPPK01000001">
    <property type="protein sequence ID" value="TFU90515.1"/>
    <property type="molecule type" value="Genomic_DNA"/>
</dbReference>
<sequence length="101" mass="11677">MSYIDLKTAKKHLIIEDDFTDDDEYIAMLIEVAEKTVSEEICEDLKDLEDEGGKIPPPLLYAICLQIGDYYAHRETINFGPSMNLIPVYKRLIGLYRNYSK</sequence>
<dbReference type="Pfam" id="PF05135">
    <property type="entry name" value="Phage_connect_1"/>
    <property type="match status" value="1"/>
</dbReference>
<evidence type="ECO:0000313" key="1">
    <source>
        <dbReference type="EMBL" id="TFU90515.1"/>
    </source>
</evidence>
<dbReference type="InterPro" id="IPR006450">
    <property type="entry name" value="Phage_HK97_gp6-like"/>
</dbReference>
<accession>A0A4Y9ISA3</accession>
<dbReference type="CDD" id="cd08054">
    <property type="entry name" value="gp6"/>
    <property type="match status" value="1"/>
</dbReference>
<gene>
    <name evidence="1" type="ORF">E4T88_00635</name>
</gene>
<comment type="caution">
    <text evidence="1">The sequence shown here is derived from an EMBL/GenBank/DDBJ whole genome shotgun (WGS) entry which is preliminary data.</text>
</comment>
<dbReference type="InterPro" id="IPR021146">
    <property type="entry name" value="Phage_gp6-like_head-tail"/>
</dbReference>
<protein>
    <submittedName>
        <fullName evidence="1">Phage gp6-like head-tail connector protein</fullName>
    </submittedName>
</protein>
<organism evidence="1 2">
    <name type="scientific">Dysgonomonas mossii</name>
    <dbReference type="NCBI Taxonomy" id="163665"/>
    <lineage>
        <taxon>Bacteria</taxon>
        <taxon>Pseudomonadati</taxon>
        <taxon>Bacteroidota</taxon>
        <taxon>Bacteroidia</taxon>
        <taxon>Bacteroidales</taxon>
        <taxon>Dysgonomonadaceae</taxon>
        <taxon>Dysgonomonas</taxon>
    </lineage>
</organism>
<dbReference type="NCBIfam" id="TIGR01560">
    <property type="entry name" value="put_DNA_pack"/>
    <property type="match status" value="1"/>
</dbReference>
<evidence type="ECO:0000313" key="2">
    <source>
        <dbReference type="Proteomes" id="UP000298285"/>
    </source>
</evidence>
<dbReference type="OrthoDB" id="1033487at2"/>